<dbReference type="AlphaFoldDB" id="A0A364P2R6"/>
<gene>
    <name evidence="2" type="ORF">CU669_00180</name>
</gene>
<protein>
    <recommendedName>
        <fullName evidence="4">Glycosyltransferase RgtA/B/C/D-like domain-containing protein</fullName>
    </recommendedName>
</protein>
<evidence type="ECO:0000256" key="1">
    <source>
        <dbReference type="SAM" id="Phobius"/>
    </source>
</evidence>
<keyword evidence="1" id="KW-0472">Membrane</keyword>
<feature type="transmembrane region" description="Helical" evidence="1">
    <location>
        <begin position="274"/>
        <end position="293"/>
    </location>
</feature>
<accession>A0A364P2R6</accession>
<evidence type="ECO:0008006" key="4">
    <source>
        <dbReference type="Google" id="ProtNLM"/>
    </source>
</evidence>
<feature type="transmembrane region" description="Helical" evidence="1">
    <location>
        <begin position="300"/>
        <end position="318"/>
    </location>
</feature>
<feature type="transmembrane region" description="Helical" evidence="1">
    <location>
        <begin position="200"/>
        <end position="216"/>
    </location>
</feature>
<dbReference type="Proteomes" id="UP000251075">
    <property type="component" value="Unassembled WGS sequence"/>
</dbReference>
<dbReference type="RefSeq" id="WP_112141791.1">
    <property type="nucleotide sequence ID" value="NZ_PGTO01000001.1"/>
</dbReference>
<name>A0A364P2R6_9PROT</name>
<feature type="transmembrane region" description="Helical" evidence="1">
    <location>
        <begin position="102"/>
        <end position="124"/>
    </location>
</feature>
<dbReference type="OrthoDB" id="7347512at2"/>
<dbReference type="EMBL" id="PGTO01000001">
    <property type="protein sequence ID" value="RAU23560.1"/>
    <property type="molecule type" value="Genomic_DNA"/>
</dbReference>
<feature type="transmembrane region" description="Helical" evidence="1">
    <location>
        <begin position="330"/>
        <end position="349"/>
    </location>
</feature>
<organism evidence="2 3">
    <name type="scientific">Paramagnetospirillum kuznetsovii</name>
    <dbReference type="NCBI Taxonomy" id="2053833"/>
    <lineage>
        <taxon>Bacteria</taxon>
        <taxon>Pseudomonadati</taxon>
        <taxon>Pseudomonadota</taxon>
        <taxon>Alphaproteobacteria</taxon>
        <taxon>Rhodospirillales</taxon>
        <taxon>Magnetospirillaceae</taxon>
        <taxon>Paramagnetospirillum</taxon>
    </lineage>
</organism>
<evidence type="ECO:0000313" key="3">
    <source>
        <dbReference type="Proteomes" id="UP000251075"/>
    </source>
</evidence>
<feature type="transmembrane region" description="Helical" evidence="1">
    <location>
        <begin position="228"/>
        <end position="254"/>
    </location>
</feature>
<sequence length="687" mass="74122">MATAAFLTHRVKAEPSRRAILGAGFGWVALTSLLYWVAGPYSFAIINQELDYAVPLYAFVAGLPEGTQFAHGFAAGNDVFGMSPFSGQLVSLDRFLLTHLPLWLAFTVNRILATSLGLMGGYLICRRWGRCDRITAFGVSALATVAGEFTTTVVWTVGLGYAILPLMVYAVVLRQGKRHYWLGVLAVAILNALSCTPTHSMVATCATLGFTMLLVGPKAALRAVPGTAVVVLVVILVWHEMLFGMASLGVWSYRASLAVDSPPILEVIARLTDMASIYKETFAALALAILSLWRGGWKRAMAPTAITAALFMAPLILFQTPWSRIGLKPLGAFNFTYLLYGLPVVVILLMAQAGQRWNGRAPLVGILVCALAVGRLAWLDAYQASVWLSQGGVNTVSTEALKTAPWRPVEPTRVVSVPYRLPANVAASAGFDTLDGFTALLPRSLGIWWEWAIGPVKEKPNTGNLTLETQIDLKCCRRYDMAKLINLDALRIANVGIILSRLPLGGEGLRLISATDDSVSPPRTDTPRSDALRSYVGYLAKPPPIHAYGLDSPLPRVFAATSLHLVADDAGDEAMVRDVLSNAMSRAAVLRATDGTTLDAPDRWTMTITAATLVENGFDIVLDAPDGGIAIINTPWMPFWKARVDGVARPVVSANVIHLAVAVPPGGKRLELRWDRPLLRHKLLGAP</sequence>
<keyword evidence="1" id="KW-0812">Transmembrane</keyword>
<evidence type="ECO:0000313" key="2">
    <source>
        <dbReference type="EMBL" id="RAU23560.1"/>
    </source>
</evidence>
<feature type="transmembrane region" description="Helical" evidence="1">
    <location>
        <begin position="361"/>
        <end position="379"/>
    </location>
</feature>
<feature type="transmembrane region" description="Helical" evidence="1">
    <location>
        <begin position="153"/>
        <end position="172"/>
    </location>
</feature>
<feature type="transmembrane region" description="Helical" evidence="1">
    <location>
        <begin position="20"/>
        <end position="38"/>
    </location>
</feature>
<keyword evidence="3" id="KW-1185">Reference proteome</keyword>
<comment type="caution">
    <text evidence="2">The sequence shown here is derived from an EMBL/GenBank/DDBJ whole genome shotgun (WGS) entry which is preliminary data.</text>
</comment>
<proteinExistence type="predicted"/>
<keyword evidence="1" id="KW-1133">Transmembrane helix</keyword>
<reference evidence="2 3" key="1">
    <citation type="submission" date="2017-11" db="EMBL/GenBank/DDBJ databases">
        <title>Draft genome sequence of magnetotactic bacterium Magnetospirillum kuznetsovii LBB-42.</title>
        <authorList>
            <person name="Grouzdev D.S."/>
            <person name="Rysina M.S."/>
            <person name="Baslerov R.V."/>
            <person name="Koziaeva V."/>
        </authorList>
    </citation>
    <scope>NUCLEOTIDE SEQUENCE [LARGE SCALE GENOMIC DNA]</scope>
    <source>
        <strain evidence="2 3">LBB-42</strain>
    </source>
</reference>